<sequence>MGHYQTANFAIGGFISYHTNNEYLPYQTFIWENSALSTEQQHSLFQIPFGISARYRLPGQYAIPYIGAKIGAQYTQSEDYIHRTCVYQNNWGFYISPEIGVEIYPFAQKRFGLHLACYYSFATNEHGVLWYHNKHTQNYGFRTGITF</sequence>
<dbReference type="InterPro" id="IPR011250">
    <property type="entry name" value="OMP/PagP_B-barrel"/>
</dbReference>
<comment type="caution">
    <text evidence="1">The sequence shown here is derived from an EMBL/GenBank/DDBJ whole genome shotgun (WGS) entry which is preliminary data.</text>
</comment>
<dbReference type="EMBL" id="JAUDCF010000014">
    <property type="protein sequence ID" value="MDM8145733.1"/>
    <property type="molecule type" value="Genomic_DNA"/>
</dbReference>
<proteinExistence type="predicted"/>
<gene>
    <name evidence="1" type="ORF">QUW02_07345</name>
</gene>
<organism evidence="1 2">
    <name type="scientific">Bacteroides eggerthii</name>
    <dbReference type="NCBI Taxonomy" id="28111"/>
    <lineage>
        <taxon>Bacteria</taxon>
        <taxon>Pseudomonadati</taxon>
        <taxon>Bacteroidota</taxon>
        <taxon>Bacteroidia</taxon>
        <taxon>Bacteroidales</taxon>
        <taxon>Bacteroidaceae</taxon>
        <taxon>Bacteroides</taxon>
    </lineage>
</organism>
<reference evidence="2" key="1">
    <citation type="submission" date="2023-07" db="EMBL/GenBank/DDBJ databases">
        <title>Identification and characterization of horizontal gene transfer across gut microbiota members of farm animals based on homology search.</title>
        <authorList>
            <person name="Schwarzerova J."/>
            <person name="Nykrynova M."/>
            <person name="Jureckova K."/>
            <person name="Cejkova D."/>
            <person name="Rychlik I."/>
        </authorList>
    </citation>
    <scope>NUCLEOTIDE SEQUENCE [LARGE SCALE GENOMIC DNA]</scope>
    <source>
        <strain evidence="2">ET4</strain>
    </source>
</reference>
<dbReference type="SUPFAM" id="SSF56925">
    <property type="entry name" value="OMPA-like"/>
    <property type="match status" value="1"/>
</dbReference>
<accession>A0ABT7U688</accession>
<evidence type="ECO:0000313" key="1">
    <source>
        <dbReference type="EMBL" id="MDM8145733.1"/>
    </source>
</evidence>
<name>A0ABT7U688_9BACE</name>
<keyword evidence="2" id="KW-1185">Reference proteome</keyword>
<dbReference type="Proteomes" id="UP001228403">
    <property type="component" value="Unassembled WGS sequence"/>
</dbReference>
<evidence type="ECO:0000313" key="2">
    <source>
        <dbReference type="Proteomes" id="UP001228403"/>
    </source>
</evidence>
<protein>
    <submittedName>
        <fullName evidence="1">Porin family protein</fullName>
    </submittedName>
</protein>